<gene>
    <name evidence="2" type="ORF">E4L96_04525</name>
</gene>
<name>A0A4Y9SNE7_9BURK</name>
<evidence type="ECO:0000256" key="1">
    <source>
        <dbReference type="SAM" id="SignalP"/>
    </source>
</evidence>
<accession>A0A4Y9SNE7</accession>
<proteinExistence type="predicted"/>
<reference evidence="2 3" key="1">
    <citation type="submission" date="2019-03" db="EMBL/GenBank/DDBJ databases">
        <title>Draft Genome Sequence of Massilia arenosa sp. nov., a Novel Massilia Species Isolated from a Sandy-loam Maize Soil.</title>
        <authorList>
            <person name="Raths R."/>
            <person name="Peta V."/>
            <person name="Bucking H."/>
        </authorList>
    </citation>
    <scope>NUCLEOTIDE SEQUENCE [LARGE SCALE GENOMIC DNA]</scope>
    <source>
        <strain evidence="2 3">MC02</strain>
    </source>
</reference>
<dbReference type="Proteomes" id="UP000298438">
    <property type="component" value="Unassembled WGS sequence"/>
</dbReference>
<comment type="caution">
    <text evidence="2">The sequence shown here is derived from an EMBL/GenBank/DDBJ whole genome shotgun (WGS) entry which is preliminary data.</text>
</comment>
<keyword evidence="1" id="KW-0732">Signal</keyword>
<organism evidence="2 3">
    <name type="scientific">Zemynaea arenosa</name>
    <dbReference type="NCBI Taxonomy" id="2561931"/>
    <lineage>
        <taxon>Bacteria</taxon>
        <taxon>Pseudomonadati</taxon>
        <taxon>Pseudomonadota</taxon>
        <taxon>Betaproteobacteria</taxon>
        <taxon>Burkholderiales</taxon>
        <taxon>Oxalobacteraceae</taxon>
        <taxon>Telluria group</taxon>
        <taxon>Zemynaea</taxon>
    </lineage>
</organism>
<sequence length="192" mass="21091">MFLQATLRLGALALALAAGAASAQSTEAITAHLRAPNYTGPAERDALLTFQGTRYNPPLVISGAGGGDPASMQARADVKALRALIEANASGDVNKILDLWTLKERPEIQRRADPESVSKNASYYRKVEKTELFTAAMYGDYRLLVVRHSGQAMSPHFRVYPYIVRNGDYQMTNDLSDDPFYVYLLNAYAKSL</sequence>
<evidence type="ECO:0000313" key="3">
    <source>
        <dbReference type="Proteomes" id="UP000298438"/>
    </source>
</evidence>
<dbReference type="AlphaFoldDB" id="A0A4Y9SNE7"/>
<evidence type="ECO:0000313" key="2">
    <source>
        <dbReference type="EMBL" id="TFW26272.1"/>
    </source>
</evidence>
<keyword evidence="3" id="KW-1185">Reference proteome</keyword>
<dbReference type="RefSeq" id="WP_135206033.1">
    <property type="nucleotide sequence ID" value="NZ_SPVF01000067.1"/>
</dbReference>
<protein>
    <recommendedName>
        <fullName evidence="4">DUF4919 domain-containing protein</fullName>
    </recommendedName>
</protein>
<evidence type="ECO:0008006" key="4">
    <source>
        <dbReference type="Google" id="ProtNLM"/>
    </source>
</evidence>
<feature type="signal peptide" evidence="1">
    <location>
        <begin position="1"/>
        <end position="23"/>
    </location>
</feature>
<dbReference type="EMBL" id="SPVF01000067">
    <property type="protein sequence ID" value="TFW26272.1"/>
    <property type="molecule type" value="Genomic_DNA"/>
</dbReference>
<feature type="chain" id="PRO_5021421419" description="DUF4919 domain-containing protein" evidence="1">
    <location>
        <begin position="24"/>
        <end position="192"/>
    </location>
</feature>